<gene>
    <name evidence="1" type="ORF">PVBG_05215</name>
</gene>
<feature type="non-terminal residue" evidence="1">
    <location>
        <position position="207"/>
    </location>
</feature>
<sequence>LFQYPFLDSVWNTYMKFDKPVLNTDTNNTVYDNACHQIISHLNGDVKNHKTYCVKLIRNLGHYYTDTNYFDPTYERCNILYNWLYHSSKSEKNIDNMIEKCFIDYNDQMEGKRKILKCSYDSYKNMYLDKMKLNILNLFNYNTEILRKTLMDADDSNKTRYRNFVCECLKIYKPMKEKYCFRQEQRQKHEKICLELDQFNNAYKIFY</sequence>
<protein>
    <submittedName>
        <fullName evidence="1">Uncharacterized protein</fullName>
    </submittedName>
</protein>
<organism evidence="1 2">
    <name type="scientific">Plasmodium vivax (strain Brazil I)</name>
    <dbReference type="NCBI Taxonomy" id="1033975"/>
    <lineage>
        <taxon>Eukaryota</taxon>
        <taxon>Sar</taxon>
        <taxon>Alveolata</taxon>
        <taxon>Apicomplexa</taxon>
        <taxon>Aconoidasida</taxon>
        <taxon>Haemosporida</taxon>
        <taxon>Plasmodiidae</taxon>
        <taxon>Plasmodium</taxon>
        <taxon>Plasmodium (Plasmodium)</taxon>
    </lineage>
</organism>
<evidence type="ECO:0000313" key="1">
    <source>
        <dbReference type="EMBL" id="KMZ83245.1"/>
    </source>
</evidence>
<proteinExistence type="predicted"/>
<evidence type="ECO:0000313" key="2">
    <source>
        <dbReference type="Proteomes" id="UP000053327"/>
    </source>
</evidence>
<dbReference type="Proteomes" id="UP000053327">
    <property type="component" value="Unassembled WGS sequence"/>
</dbReference>
<feature type="non-terminal residue" evidence="1">
    <location>
        <position position="1"/>
    </location>
</feature>
<dbReference type="AlphaFoldDB" id="A0A0J9SJP4"/>
<name>A0A0J9SJP4_PLAV1</name>
<reference evidence="1 2" key="1">
    <citation type="submission" date="2011-08" db="EMBL/GenBank/DDBJ databases">
        <title>The Genome Sequence of Plasmodium vivax Brazil I.</title>
        <authorList>
            <consortium name="The Broad Institute Genome Sequencing Platform"/>
            <consortium name="The Broad Institute Genome Sequencing Center for Infectious Disease"/>
            <person name="Neafsey D."/>
            <person name="Carlton J."/>
            <person name="Barnwell J."/>
            <person name="Collins W."/>
            <person name="Escalante A."/>
            <person name="Mullikin J."/>
            <person name="Saul A."/>
            <person name="Guigo R."/>
            <person name="Camara F."/>
            <person name="Young S.K."/>
            <person name="Zeng Q."/>
            <person name="Gargeya S."/>
            <person name="Fitzgerald M."/>
            <person name="Haas B."/>
            <person name="Abouelleil A."/>
            <person name="Alvarado L."/>
            <person name="Arachchi H.M."/>
            <person name="Berlin A."/>
            <person name="Brown A."/>
            <person name="Chapman S.B."/>
            <person name="Chen Z."/>
            <person name="Dunbar C."/>
            <person name="Freedman E."/>
            <person name="Gearin G."/>
            <person name="Gellesch M."/>
            <person name="Goldberg J."/>
            <person name="Griggs A."/>
            <person name="Gujja S."/>
            <person name="Heiman D."/>
            <person name="Howarth C."/>
            <person name="Larson L."/>
            <person name="Lui A."/>
            <person name="MacDonald P.J.P."/>
            <person name="Montmayeur A."/>
            <person name="Murphy C."/>
            <person name="Neiman D."/>
            <person name="Pearson M."/>
            <person name="Priest M."/>
            <person name="Roberts A."/>
            <person name="Saif S."/>
            <person name="Shea T."/>
            <person name="Shenoy N."/>
            <person name="Sisk P."/>
            <person name="Stolte C."/>
            <person name="Sykes S."/>
            <person name="Wortman J."/>
            <person name="Nusbaum C."/>
            <person name="Birren B."/>
        </authorList>
    </citation>
    <scope>NUCLEOTIDE SEQUENCE [LARGE SCALE GENOMIC DNA]</scope>
    <source>
        <strain evidence="1 2">Brazil I</strain>
    </source>
</reference>
<dbReference type="EMBL" id="KQ234946">
    <property type="protein sequence ID" value="KMZ83245.1"/>
    <property type="molecule type" value="Genomic_DNA"/>
</dbReference>
<accession>A0A0J9SJP4</accession>